<evidence type="ECO:0000313" key="2">
    <source>
        <dbReference type="EMBL" id="KAJ2923516.1"/>
    </source>
</evidence>
<dbReference type="OrthoDB" id="2571149at2759"/>
<accession>A0A9W8IUC9</accession>
<keyword evidence="3" id="KW-1185">Reference proteome</keyword>
<feature type="region of interest" description="Disordered" evidence="1">
    <location>
        <begin position="361"/>
        <end position="385"/>
    </location>
</feature>
<evidence type="ECO:0000256" key="1">
    <source>
        <dbReference type="SAM" id="MobiDB-lite"/>
    </source>
</evidence>
<dbReference type="Proteomes" id="UP001140091">
    <property type="component" value="Unassembled WGS sequence"/>
</dbReference>
<evidence type="ECO:0000313" key="3">
    <source>
        <dbReference type="Proteomes" id="UP001140091"/>
    </source>
</evidence>
<comment type="caution">
    <text evidence="2">The sequence shown here is derived from an EMBL/GenBank/DDBJ whole genome shotgun (WGS) entry which is preliminary data.</text>
</comment>
<reference evidence="2" key="1">
    <citation type="submission" date="2022-06" db="EMBL/GenBank/DDBJ databases">
        <title>Genome Sequence of Candolleomyces eurysporus.</title>
        <authorList>
            <person name="Buettner E."/>
        </authorList>
    </citation>
    <scope>NUCLEOTIDE SEQUENCE</scope>
    <source>
        <strain evidence="2">VTCC 930004</strain>
    </source>
</reference>
<proteinExistence type="predicted"/>
<dbReference type="AlphaFoldDB" id="A0A9W8IUC9"/>
<name>A0A9W8IUC9_9AGAR</name>
<feature type="non-terminal residue" evidence="2">
    <location>
        <position position="1"/>
    </location>
</feature>
<gene>
    <name evidence="2" type="ORF">H1R20_g13578</name>
</gene>
<dbReference type="EMBL" id="JANBPK010001324">
    <property type="protein sequence ID" value="KAJ2923516.1"/>
    <property type="molecule type" value="Genomic_DNA"/>
</dbReference>
<protein>
    <submittedName>
        <fullName evidence="2">Uncharacterized protein</fullName>
    </submittedName>
</protein>
<sequence length="385" mass="45203">MSKESQPIRHPLDPPPGSLARRAELAKLFSGLRRVRSKTPFFLLAAHRIPTLWGLYRGLRREAPSDEIKWRLRKLFEKNRALTGTKRTIKLLNMGYKWLDTFKRARDGDKHLQSVLERYSKMIAAKREKENWKQNMREEWAWQMRLRQKPILTGSLLAPTLDNPPLPRLYPQPDNISGMIRQRKRARLVRLQRQRRLFDMQEDLSLESQFEDNLHRELAGKRTEANAAEVERVFSGEARNAWRQSIQTRLDIIEDSWKRDQARLRTPISPELFATLAAARKYKIENKTREKERQRKGVITKKTLERARGGPPAHLLAKLSEEQREVDKIVRLPGEAGYVGAVKRKVGVKLRDDVTWRLEEEAGEQGVKREKSILEENERRRGLHE</sequence>
<organism evidence="2 3">
    <name type="scientific">Candolleomyces eurysporus</name>
    <dbReference type="NCBI Taxonomy" id="2828524"/>
    <lineage>
        <taxon>Eukaryota</taxon>
        <taxon>Fungi</taxon>
        <taxon>Dikarya</taxon>
        <taxon>Basidiomycota</taxon>
        <taxon>Agaricomycotina</taxon>
        <taxon>Agaricomycetes</taxon>
        <taxon>Agaricomycetidae</taxon>
        <taxon>Agaricales</taxon>
        <taxon>Agaricineae</taxon>
        <taxon>Psathyrellaceae</taxon>
        <taxon>Candolleomyces</taxon>
    </lineage>
</organism>